<comment type="caution">
    <text evidence="2">The sequence shown here is derived from an EMBL/GenBank/DDBJ whole genome shotgun (WGS) entry which is preliminary data.</text>
</comment>
<feature type="region of interest" description="Disordered" evidence="1">
    <location>
        <begin position="196"/>
        <end position="215"/>
    </location>
</feature>
<organism evidence="2 3">
    <name type="scientific">Diplogelasinospora grovesii</name>
    <dbReference type="NCBI Taxonomy" id="303347"/>
    <lineage>
        <taxon>Eukaryota</taxon>
        <taxon>Fungi</taxon>
        <taxon>Dikarya</taxon>
        <taxon>Ascomycota</taxon>
        <taxon>Pezizomycotina</taxon>
        <taxon>Sordariomycetes</taxon>
        <taxon>Sordariomycetidae</taxon>
        <taxon>Sordariales</taxon>
        <taxon>Diplogelasinosporaceae</taxon>
        <taxon>Diplogelasinospora</taxon>
    </lineage>
</organism>
<dbReference type="EMBL" id="MU853758">
    <property type="protein sequence ID" value="KAK3944614.1"/>
    <property type="molecule type" value="Genomic_DNA"/>
</dbReference>
<feature type="region of interest" description="Disordered" evidence="1">
    <location>
        <begin position="98"/>
        <end position="120"/>
    </location>
</feature>
<evidence type="ECO:0000256" key="1">
    <source>
        <dbReference type="SAM" id="MobiDB-lite"/>
    </source>
</evidence>
<feature type="region of interest" description="Disordered" evidence="1">
    <location>
        <begin position="1"/>
        <end position="24"/>
    </location>
</feature>
<keyword evidence="3" id="KW-1185">Reference proteome</keyword>
<evidence type="ECO:0000313" key="3">
    <source>
        <dbReference type="Proteomes" id="UP001303473"/>
    </source>
</evidence>
<accession>A0AAN6S8Q0</accession>
<sequence length="215" mass="22123">MASQNPNPTTPAKVPASAANYTPATQDTDLRSKINLLLINNGHVNKIQDHLLHSLHAHPSNWPTLIQNHALTLMRSGECTTFPALLKRVIEDVKSDTNFSSTSSRHVNGVNGTNGTDDGVNGKAMPNGTAASEIFAANGNTNGTITAASPATNGTINAHLPGSGSNGTSLALPQSVIEDALKITRECLDTVAEVVEPDDEGGEGEGGGAGINAAT</sequence>
<dbReference type="AlphaFoldDB" id="A0AAN6S8Q0"/>
<protein>
    <submittedName>
        <fullName evidence="2">Uncharacterized protein</fullName>
    </submittedName>
</protein>
<name>A0AAN6S8Q0_9PEZI</name>
<reference evidence="3" key="1">
    <citation type="journal article" date="2023" name="Mol. Phylogenet. Evol.">
        <title>Genome-scale phylogeny and comparative genomics of the fungal order Sordariales.</title>
        <authorList>
            <person name="Hensen N."/>
            <person name="Bonometti L."/>
            <person name="Westerberg I."/>
            <person name="Brannstrom I.O."/>
            <person name="Guillou S."/>
            <person name="Cros-Aarteil S."/>
            <person name="Calhoun S."/>
            <person name="Haridas S."/>
            <person name="Kuo A."/>
            <person name="Mondo S."/>
            <person name="Pangilinan J."/>
            <person name="Riley R."/>
            <person name="LaButti K."/>
            <person name="Andreopoulos B."/>
            <person name="Lipzen A."/>
            <person name="Chen C."/>
            <person name="Yan M."/>
            <person name="Daum C."/>
            <person name="Ng V."/>
            <person name="Clum A."/>
            <person name="Steindorff A."/>
            <person name="Ohm R.A."/>
            <person name="Martin F."/>
            <person name="Silar P."/>
            <person name="Natvig D.O."/>
            <person name="Lalanne C."/>
            <person name="Gautier V."/>
            <person name="Ament-Velasquez S.L."/>
            <person name="Kruys A."/>
            <person name="Hutchinson M.I."/>
            <person name="Powell A.J."/>
            <person name="Barry K."/>
            <person name="Miller A.N."/>
            <person name="Grigoriev I.V."/>
            <person name="Debuchy R."/>
            <person name="Gladieux P."/>
            <person name="Hiltunen Thoren M."/>
            <person name="Johannesson H."/>
        </authorList>
    </citation>
    <scope>NUCLEOTIDE SEQUENCE [LARGE SCALE GENOMIC DNA]</scope>
    <source>
        <strain evidence="3">CBS 340.73</strain>
    </source>
</reference>
<evidence type="ECO:0000313" key="2">
    <source>
        <dbReference type="EMBL" id="KAK3944614.1"/>
    </source>
</evidence>
<gene>
    <name evidence="2" type="ORF">QBC46DRAFT_373843</name>
</gene>
<feature type="compositionally biased region" description="Gly residues" evidence="1">
    <location>
        <begin position="204"/>
        <end position="215"/>
    </location>
</feature>
<feature type="compositionally biased region" description="Low complexity" evidence="1">
    <location>
        <begin position="107"/>
        <end position="120"/>
    </location>
</feature>
<proteinExistence type="predicted"/>
<dbReference type="Proteomes" id="UP001303473">
    <property type="component" value="Unassembled WGS sequence"/>
</dbReference>